<evidence type="ECO:0000313" key="3">
    <source>
        <dbReference type="Proteomes" id="UP000652761"/>
    </source>
</evidence>
<dbReference type="GO" id="GO:0046856">
    <property type="term" value="P:phosphatidylinositol dephosphorylation"/>
    <property type="evidence" value="ECO:0007669"/>
    <property type="project" value="TreeGrafter"/>
</dbReference>
<dbReference type="AlphaFoldDB" id="A0A843VNX4"/>
<dbReference type="OrthoDB" id="1681527at2759"/>
<dbReference type="GO" id="GO:0005783">
    <property type="term" value="C:endoplasmic reticulum"/>
    <property type="evidence" value="ECO:0007669"/>
    <property type="project" value="TreeGrafter"/>
</dbReference>
<keyword evidence="3" id="KW-1185">Reference proteome</keyword>
<feature type="transmembrane region" description="Helical" evidence="1">
    <location>
        <begin position="68"/>
        <end position="88"/>
    </location>
</feature>
<dbReference type="Proteomes" id="UP000652761">
    <property type="component" value="Unassembled WGS sequence"/>
</dbReference>
<dbReference type="EMBL" id="NMUH01002229">
    <property type="protein sequence ID" value="MQL98731.1"/>
    <property type="molecule type" value="Genomic_DNA"/>
</dbReference>
<evidence type="ECO:0000313" key="2">
    <source>
        <dbReference type="EMBL" id="MQL98731.1"/>
    </source>
</evidence>
<dbReference type="GO" id="GO:0043812">
    <property type="term" value="F:phosphatidylinositol-4-phosphate phosphatase activity"/>
    <property type="evidence" value="ECO:0007669"/>
    <property type="project" value="TreeGrafter"/>
</dbReference>
<reference evidence="2" key="1">
    <citation type="submission" date="2017-07" db="EMBL/GenBank/DDBJ databases">
        <title>Taro Niue Genome Assembly and Annotation.</title>
        <authorList>
            <person name="Atibalentja N."/>
            <person name="Keating K."/>
            <person name="Fields C.J."/>
        </authorList>
    </citation>
    <scope>NUCLEOTIDE SEQUENCE</scope>
    <source>
        <strain evidence="2">Niue_2</strain>
        <tissue evidence="2">Leaf</tissue>
    </source>
</reference>
<protein>
    <submittedName>
        <fullName evidence="2">Uncharacterized protein</fullName>
    </submittedName>
</protein>
<keyword evidence="1" id="KW-0472">Membrane</keyword>
<organism evidence="2 3">
    <name type="scientific">Colocasia esculenta</name>
    <name type="common">Wild taro</name>
    <name type="synonym">Arum esculentum</name>
    <dbReference type="NCBI Taxonomy" id="4460"/>
    <lineage>
        <taxon>Eukaryota</taxon>
        <taxon>Viridiplantae</taxon>
        <taxon>Streptophyta</taxon>
        <taxon>Embryophyta</taxon>
        <taxon>Tracheophyta</taxon>
        <taxon>Spermatophyta</taxon>
        <taxon>Magnoliopsida</taxon>
        <taxon>Liliopsida</taxon>
        <taxon>Araceae</taxon>
        <taxon>Aroideae</taxon>
        <taxon>Colocasieae</taxon>
        <taxon>Colocasia</taxon>
    </lineage>
</organism>
<dbReference type="PANTHER" id="PTHR45662">
    <property type="entry name" value="PHOSPHATIDYLINOSITIDE PHOSPHATASE SAC1"/>
    <property type="match status" value="1"/>
</dbReference>
<accession>A0A843VNX4</accession>
<evidence type="ECO:0000256" key="1">
    <source>
        <dbReference type="SAM" id="Phobius"/>
    </source>
</evidence>
<dbReference type="PANTHER" id="PTHR45662:SF2">
    <property type="entry name" value="PHOSPHATIDYLINOSITOL-3-PHOSPHATASE SAC1"/>
    <property type="match status" value="1"/>
</dbReference>
<proteinExistence type="predicted"/>
<comment type="caution">
    <text evidence="2">The sequence shown here is derived from an EMBL/GenBank/DDBJ whole genome shotgun (WGS) entry which is preliminary data.</text>
</comment>
<feature type="non-terminal residue" evidence="2">
    <location>
        <position position="1"/>
    </location>
</feature>
<keyword evidence="1" id="KW-0812">Transmembrane</keyword>
<name>A0A843VNX4_COLES</name>
<keyword evidence="1" id="KW-1133">Transmembrane helix</keyword>
<sequence>VFVASRHGKRTTQGIMNDGWNALARYYFNNFADGTKQDAIDLIHGHYIVAVNRDMSFLPQKGGLESIASVRLALALILPGFLFALMSLRQGNYAWHSRESSIGE</sequence>
<gene>
    <name evidence="2" type="ORF">Taro_031443</name>
</gene>